<evidence type="ECO:0000259" key="7">
    <source>
        <dbReference type="PROSITE" id="PS50940"/>
    </source>
</evidence>
<dbReference type="InterPro" id="IPR051940">
    <property type="entry name" value="Chitin_bind-dev_reg"/>
</dbReference>
<dbReference type="SMART" id="SM00494">
    <property type="entry name" value="ChtBD2"/>
    <property type="match status" value="5"/>
</dbReference>
<evidence type="ECO:0000313" key="9">
    <source>
        <dbReference type="Proteomes" id="UP000091956"/>
    </source>
</evidence>
<sequence>MLFLSLLVVPALLHLSAAQDRLACPREDFVSGKCKVQNACTYPDPDNCGAYFHCDWSADGQSTTRTYMTCPKSTTGYLEWNNNDKKCDVPEKSTCSATAGVDKAVNGVLHGASKILPQRDGVVKNKIRDEPFVCPSADFTSGKCKGQNGCMYPEPKNCRNYIQCDWRADGKTVVVTQKGCPNSADGYLEWNDKEKKCDSQENSTCPKKSAVNPMAGGFLKEVGGILPRGDGARTYTRDPAPFQCPMKDIMLTQCRGAKDCVYPNPGSCTTFIQCSAGSNLMSGTPVIKDCLPGHEWNNKEKKCDVPEKSTCPVNATTEKNTLEAKSKDKLTCTGAGCPGTVIGEVTNGLEDVLRNGGAPNRRAAKEEPLVFKCPAADIIRTKCAAHTDCVYARPGYCNEYIQCNVDAGGKTGTPVVVHCPRDFEWNEGIKECDDRSRSTCMQKTLGDVGKGIEEAMAQIWPGSQTKQEESNDVHTGAAFTCPTQDITKTKCKGPKDCRYPDPESCSHFYLCFVNGDGKTGTPYKYACGQGLSWNDNLKTCDWARSSTY</sequence>
<feature type="domain" description="Chitin-binding type-2" evidence="7">
    <location>
        <begin position="488"/>
        <end position="548"/>
    </location>
</feature>
<dbReference type="PROSITE" id="PS50940">
    <property type="entry name" value="CHIT_BIND_II"/>
    <property type="match status" value="5"/>
</dbReference>
<dbReference type="Proteomes" id="UP000091956">
    <property type="component" value="Unassembled WGS sequence"/>
</dbReference>
<gene>
    <name evidence="8" type="ORF">VE01_07414</name>
</gene>
<dbReference type="GeneID" id="28840800"/>
<evidence type="ECO:0000256" key="4">
    <source>
        <dbReference type="ARBA" id="ARBA00023157"/>
    </source>
</evidence>
<dbReference type="PANTHER" id="PTHR23301">
    <property type="entry name" value="CHITIN BINDING PERITROPHIN-A"/>
    <property type="match status" value="1"/>
</dbReference>
<evidence type="ECO:0000256" key="2">
    <source>
        <dbReference type="ARBA" id="ARBA00022729"/>
    </source>
</evidence>
<reference evidence="8 9" key="1">
    <citation type="submission" date="2016-03" db="EMBL/GenBank/DDBJ databases">
        <title>Comparative genomics of Pseudogymnoascus destructans, the fungus causing white-nose syndrome of bats.</title>
        <authorList>
            <person name="Palmer J.M."/>
            <person name="Drees K.P."/>
            <person name="Foster J.T."/>
            <person name="Lindner D.L."/>
        </authorList>
    </citation>
    <scope>NUCLEOTIDE SEQUENCE [LARGE SCALE GENOMIC DNA]</scope>
    <source>
        <strain evidence="8 9">UAMH 10579</strain>
    </source>
</reference>
<dbReference type="GO" id="GO:0005576">
    <property type="term" value="C:extracellular region"/>
    <property type="evidence" value="ECO:0007669"/>
    <property type="project" value="InterPro"/>
</dbReference>
<dbReference type="Pfam" id="PF01607">
    <property type="entry name" value="CBM_14"/>
    <property type="match status" value="2"/>
</dbReference>
<evidence type="ECO:0000256" key="1">
    <source>
        <dbReference type="ARBA" id="ARBA00022669"/>
    </source>
</evidence>
<accession>A0A1B8GGX4</accession>
<organism evidence="8 9">
    <name type="scientific">Pseudogymnoascus verrucosus</name>
    <dbReference type="NCBI Taxonomy" id="342668"/>
    <lineage>
        <taxon>Eukaryota</taxon>
        <taxon>Fungi</taxon>
        <taxon>Dikarya</taxon>
        <taxon>Ascomycota</taxon>
        <taxon>Pezizomycotina</taxon>
        <taxon>Leotiomycetes</taxon>
        <taxon>Thelebolales</taxon>
        <taxon>Thelebolaceae</taxon>
        <taxon>Pseudogymnoascus</taxon>
    </lineage>
</organism>
<keyword evidence="1" id="KW-0147">Chitin-binding</keyword>
<dbReference type="GO" id="GO:0008061">
    <property type="term" value="F:chitin binding"/>
    <property type="evidence" value="ECO:0007669"/>
    <property type="project" value="UniProtKB-KW"/>
</dbReference>
<dbReference type="InterPro" id="IPR036508">
    <property type="entry name" value="Chitin-bd_dom_sf"/>
</dbReference>
<evidence type="ECO:0000256" key="6">
    <source>
        <dbReference type="SAM" id="SignalP"/>
    </source>
</evidence>
<evidence type="ECO:0000256" key="3">
    <source>
        <dbReference type="ARBA" id="ARBA00022737"/>
    </source>
</evidence>
<dbReference type="Gene3D" id="2.170.140.10">
    <property type="entry name" value="Chitin binding domain"/>
    <property type="match status" value="5"/>
</dbReference>
<evidence type="ECO:0000313" key="8">
    <source>
        <dbReference type="EMBL" id="OBT95085.1"/>
    </source>
</evidence>
<dbReference type="AlphaFoldDB" id="A0A1B8GGX4"/>
<dbReference type="OrthoDB" id="6020543at2759"/>
<dbReference type="RefSeq" id="XP_018128818.1">
    <property type="nucleotide sequence ID" value="XM_018276849.2"/>
</dbReference>
<dbReference type="InterPro" id="IPR002557">
    <property type="entry name" value="Chitin-bd_dom"/>
</dbReference>
<name>A0A1B8GGX4_9PEZI</name>
<keyword evidence="2 6" id="KW-0732">Signal</keyword>
<keyword evidence="5" id="KW-0325">Glycoprotein</keyword>
<dbReference type="SUPFAM" id="SSF57625">
    <property type="entry name" value="Invertebrate chitin-binding proteins"/>
    <property type="match status" value="5"/>
</dbReference>
<feature type="domain" description="Chitin-binding type-2" evidence="7">
    <location>
        <begin position="141"/>
        <end position="207"/>
    </location>
</feature>
<feature type="chain" id="PRO_5008608670" description="Chitin-binding type-2 domain-containing protein" evidence="6">
    <location>
        <begin position="19"/>
        <end position="548"/>
    </location>
</feature>
<proteinExistence type="predicted"/>
<feature type="domain" description="Chitin-binding type-2" evidence="7">
    <location>
        <begin position="31"/>
        <end position="97"/>
    </location>
</feature>
<feature type="signal peptide" evidence="6">
    <location>
        <begin position="1"/>
        <end position="18"/>
    </location>
</feature>
<dbReference type="STRING" id="342668.A0A1B8GGX4"/>
<keyword evidence="4" id="KW-1015">Disulfide bond</keyword>
<reference evidence="9" key="2">
    <citation type="journal article" date="2018" name="Nat. Commun.">
        <title>Extreme sensitivity to ultraviolet light in the fungal pathogen causing white-nose syndrome of bats.</title>
        <authorList>
            <person name="Palmer J.M."/>
            <person name="Drees K.P."/>
            <person name="Foster J.T."/>
            <person name="Lindner D.L."/>
        </authorList>
    </citation>
    <scope>NUCLEOTIDE SEQUENCE [LARGE SCALE GENOMIC DNA]</scope>
    <source>
        <strain evidence="9">UAMH 10579</strain>
    </source>
</reference>
<protein>
    <recommendedName>
        <fullName evidence="7">Chitin-binding type-2 domain-containing protein</fullName>
    </recommendedName>
</protein>
<keyword evidence="9" id="KW-1185">Reference proteome</keyword>
<dbReference type="PANTHER" id="PTHR23301:SF0">
    <property type="entry name" value="CHITIN-BINDING TYPE-2 DOMAIN-CONTAINING PROTEIN-RELATED"/>
    <property type="match status" value="1"/>
</dbReference>
<keyword evidence="3" id="KW-0677">Repeat</keyword>
<feature type="domain" description="Chitin-binding type-2" evidence="7">
    <location>
        <begin position="251"/>
        <end position="313"/>
    </location>
</feature>
<feature type="domain" description="Chitin-binding type-2" evidence="7">
    <location>
        <begin position="380"/>
        <end position="442"/>
    </location>
</feature>
<evidence type="ECO:0000256" key="5">
    <source>
        <dbReference type="ARBA" id="ARBA00023180"/>
    </source>
</evidence>
<dbReference type="EMBL" id="KV460238">
    <property type="protein sequence ID" value="OBT95085.1"/>
    <property type="molecule type" value="Genomic_DNA"/>
</dbReference>